<evidence type="ECO:0000259" key="2">
    <source>
        <dbReference type="Pfam" id="PF13556"/>
    </source>
</evidence>
<proteinExistence type="inferred from homology"/>
<dbReference type="RefSeq" id="WP_139623695.1">
    <property type="nucleotide sequence ID" value="NZ_VDMP01000025.1"/>
</dbReference>
<gene>
    <name evidence="5" type="ORF">FHP29_15235</name>
</gene>
<dbReference type="InterPro" id="IPR041522">
    <property type="entry name" value="CdaR_GGDEF"/>
</dbReference>
<reference evidence="5 6" key="1">
    <citation type="journal article" date="2016" name="Int. J. Syst. Evol. Microbiol.">
        <title>Nocardioides albidus sp. nov., an actinobacterium isolated from garden soil.</title>
        <authorList>
            <person name="Singh H."/>
            <person name="Du J."/>
            <person name="Trinh H."/>
            <person name="Won K."/>
            <person name="Yang J.E."/>
            <person name="Yin C."/>
            <person name="Kook M."/>
            <person name="Yi T.H."/>
        </authorList>
    </citation>
    <scope>NUCLEOTIDE SEQUENCE [LARGE SCALE GENOMIC DNA]</scope>
    <source>
        <strain evidence="5 6">CCTCC AB 2015297</strain>
    </source>
</reference>
<evidence type="ECO:0000256" key="1">
    <source>
        <dbReference type="ARBA" id="ARBA00006754"/>
    </source>
</evidence>
<evidence type="ECO:0000313" key="6">
    <source>
        <dbReference type="Proteomes" id="UP000313231"/>
    </source>
</evidence>
<evidence type="ECO:0000259" key="4">
    <source>
        <dbReference type="Pfam" id="PF17853"/>
    </source>
</evidence>
<dbReference type="InterPro" id="IPR025736">
    <property type="entry name" value="PucR_C-HTH_dom"/>
</dbReference>
<dbReference type="Gene3D" id="1.10.10.2840">
    <property type="entry name" value="PucR C-terminal helix-turn-helix domain"/>
    <property type="match status" value="1"/>
</dbReference>
<organism evidence="5 6">
    <name type="scientific">Nocardioides albidus</name>
    <dbReference type="NCBI Taxonomy" id="1517589"/>
    <lineage>
        <taxon>Bacteria</taxon>
        <taxon>Bacillati</taxon>
        <taxon>Actinomycetota</taxon>
        <taxon>Actinomycetes</taxon>
        <taxon>Propionibacteriales</taxon>
        <taxon>Nocardioidaceae</taxon>
        <taxon>Nocardioides</taxon>
    </lineage>
</organism>
<dbReference type="EMBL" id="VDMP01000025">
    <property type="protein sequence ID" value="TNM38583.1"/>
    <property type="molecule type" value="Genomic_DNA"/>
</dbReference>
<comment type="similarity">
    <text evidence="1">Belongs to the CdaR family.</text>
</comment>
<dbReference type="Proteomes" id="UP000313231">
    <property type="component" value="Unassembled WGS sequence"/>
</dbReference>
<name>A0A5C4VRU5_9ACTN</name>
<feature type="domain" description="RsbT co-antagonist protein RsbRD N-terminal" evidence="3">
    <location>
        <begin position="27"/>
        <end position="169"/>
    </location>
</feature>
<evidence type="ECO:0000259" key="3">
    <source>
        <dbReference type="Pfam" id="PF14361"/>
    </source>
</evidence>
<comment type="caution">
    <text evidence="5">The sequence shown here is derived from an EMBL/GenBank/DDBJ whole genome shotgun (WGS) entry which is preliminary data.</text>
</comment>
<dbReference type="OrthoDB" id="3663486at2"/>
<dbReference type="InterPro" id="IPR051448">
    <property type="entry name" value="CdaR-like_regulators"/>
</dbReference>
<dbReference type="InterPro" id="IPR042070">
    <property type="entry name" value="PucR_C-HTH_sf"/>
</dbReference>
<dbReference type="Pfam" id="PF13556">
    <property type="entry name" value="HTH_30"/>
    <property type="match status" value="1"/>
</dbReference>
<sequence>MSASEPSDLAPWLLTYVAEQAQPEQVDAWADRVTAAILREMPEVALVDGLDEELRATVRDHWVAFLGDFAQPEQHFHLPERARRLSVDIADRQLPLESLIRFYRVAQQEVWAYVSEVIRALPPGEIDRADVLMYFWNRAGVWLDQSITESIDTYQAARAQVLAGAAAQRFESVRSVLAGELTDPREASAALGGYPISVHHTAVVLSVGDAEQAGVLEPLAAELARHIGAAKPLVVKPGGRQLWMWLATRDEPDLAGLAASAADLRRDSVVAGIGSATPNIAGFVASHREAQGTLRVTVPDTDSWLAVYAAVELPVLLGCSPEVDRFMARQLGPLAGDEESVARIRETLTAYLDSGGSAEDAARALVVHRNTIRYRLTQAEDLLGRPVGRIDPELAVALRHHALFHRGR</sequence>
<dbReference type="Pfam" id="PF14361">
    <property type="entry name" value="RsbRD_N"/>
    <property type="match status" value="1"/>
</dbReference>
<accession>A0A5C4VRU5</accession>
<dbReference type="PANTHER" id="PTHR33744">
    <property type="entry name" value="CARBOHYDRATE DIACID REGULATOR"/>
    <property type="match status" value="1"/>
</dbReference>
<evidence type="ECO:0008006" key="7">
    <source>
        <dbReference type="Google" id="ProtNLM"/>
    </source>
</evidence>
<dbReference type="AlphaFoldDB" id="A0A5C4VRU5"/>
<keyword evidence="6" id="KW-1185">Reference proteome</keyword>
<dbReference type="InterPro" id="IPR025751">
    <property type="entry name" value="RsbRD_N_dom"/>
</dbReference>
<feature type="domain" description="PucR C-terminal helix-turn-helix" evidence="2">
    <location>
        <begin position="345"/>
        <end position="398"/>
    </location>
</feature>
<dbReference type="Pfam" id="PF17853">
    <property type="entry name" value="GGDEF_2"/>
    <property type="match status" value="1"/>
</dbReference>
<evidence type="ECO:0000313" key="5">
    <source>
        <dbReference type="EMBL" id="TNM38583.1"/>
    </source>
</evidence>
<feature type="domain" description="CdaR GGDEF-like" evidence="4">
    <location>
        <begin position="186"/>
        <end position="296"/>
    </location>
</feature>
<protein>
    <recommendedName>
        <fullName evidence="7">PucR family transcriptional regulator</fullName>
    </recommendedName>
</protein>
<dbReference type="PANTHER" id="PTHR33744:SF1">
    <property type="entry name" value="DNA-BINDING TRANSCRIPTIONAL ACTIVATOR ADER"/>
    <property type="match status" value="1"/>
</dbReference>